<keyword evidence="9" id="KW-1185">Reference proteome</keyword>
<comment type="similarity">
    <text evidence="2">Belongs to the UPF0057 (PMP3) family.</text>
</comment>
<dbReference type="EMBL" id="CP049007">
    <property type="protein sequence ID" value="QID85976.1"/>
    <property type="molecule type" value="Genomic_DNA"/>
</dbReference>
<dbReference type="Proteomes" id="UP000501346">
    <property type="component" value="Chromosome SeX-ScX"/>
</dbReference>
<dbReference type="PANTHER" id="PTHR21659">
    <property type="entry name" value="HYDROPHOBIC PROTEIN RCI2 LOW TEMPERATURE AND SALT RESPONSIVE PROTEIN LTI6 -RELATED"/>
    <property type="match status" value="1"/>
</dbReference>
<comment type="subcellular location">
    <subcellularLocation>
        <location evidence="1">Membrane</location>
    </subcellularLocation>
</comment>
<feature type="compositionally biased region" description="Low complexity" evidence="6">
    <location>
        <begin position="95"/>
        <end position="108"/>
    </location>
</feature>
<dbReference type="PROSITE" id="PS01309">
    <property type="entry name" value="UPF0057"/>
    <property type="match status" value="1"/>
</dbReference>
<evidence type="ECO:0000256" key="6">
    <source>
        <dbReference type="SAM" id="MobiDB-lite"/>
    </source>
</evidence>
<sequence length="135" mass="15617">MDRDHRDGDRMRYSINKDDLLLMVLAVFIPPLAVWRRKGVFDRDTLLNLLLFLLLFFPAIIHACYVVYETSDERTSERSRGRDLEAHPQEELPEEAQAQAQGQIQPPAYDYGDDDEARADVPLMDNKQQLPSTRA</sequence>
<feature type="compositionally biased region" description="Polar residues" evidence="6">
    <location>
        <begin position="126"/>
        <end position="135"/>
    </location>
</feature>
<evidence type="ECO:0000313" key="9">
    <source>
        <dbReference type="Proteomes" id="UP000501346"/>
    </source>
</evidence>
<organism evidence="8 9">
    <name type="scientific">Saccharomyces pastorianus</name>
    <name type="common">Lager yeast</name>
    <name type="synonym">Saccharomyces cerevisiae x Saccharomyces eubayanus</name>
    <dbReference type="NCBI Taxonomy" id="27292"/>
    <lineage>
        <taxon>Eukaryota</taxon>
        <taxon>Fungi</taxon>
        <taxon>Dikarya</taxon>
        <taxon>Ascomycota</taxon>
        <taxon>Saccharomycotina</taxon>
        <taxon>Saccharomycetes</taxon>
        <taxon>Saccharomycetales</taxon>
        <taxon>Saccharomycetaceae</taxon>
        <taxon>Saccharomyces</taxon>
    </lineage>
</organism>
<evidence type="ECO:0000313" key="8">
    <source>
        <dbReference type="EMBL" id="QID85976.1"/>
    </source>
</evidence>
<reference evidence="8 9" key="1">
    <citation type="journal article" date="2019" name="BMC Genomics">
        <title>Chromosome level assembly and comparative genome analysis confirm lager-brewing yeasts originated from a single hybridization.</title>
        <authorList>
            <person name="Salazar A.N."/>
            <person name="Gorter de Vries A.R."/>
            <person name="van den Broek M."/>
            <person name="Brouwers N."/>
            <person name="de la Torre Cortes P."/>
            <person name="Kuijpers N.G.A."/>
            <person name="Daran J.G."/>
            <person name="Abeel T."/>
        </authorList>
    </citation>
    <scope>NUCLEOTIDE SEQUENCE [LARGE SCALE GENOMIC DNA]</scope>
    <source>
        <strain evidence="8 9">CBS 1483</strain>
    </source>
</reference>
<dbReference type="PANTHER" id="PTHR21659:SF112">
    <property type="entry name" value="PROTEIN SNA2-RELATED"/>
    <property type="match status" value="1"/>
</dbReference>
<evidence type="ECO:0000256" key="5">
    <source>
        <dbReference type="ARBA" id="ARBA00023136"/>
    </source>
</evidence>
<keyword evidence="5 7" id="KW-0472">Membrane</keyword>
<feature type="region of interest" description="Disordered" evidence="6">
    <location>
        <begin position="71"/>
        <end position="135"/>
    </location>
</feature>
<feature type="transmembrane region" description="Helical" evidence="7">
    <location>
        <begin position="20"/>
        <end position="37"/>
    </location>
</feature>
<dbReference type="OrthoDB" id="2802411at2759"/>
<evidence type="ECO:0000256" key="2">
    <source>
        <dbReference type="ARBA" id="ARBA00009530"/>
    </source>
</evidence>
<evidence type="ECO:0000256" key="4">
    <source>
        <dbReference type="ARBA" id="ARBA00022989"/>
    </source>
</evidence>
<dbReference type="GO" id="GO:0016020">
    <property type="term" value="C:membrane"/>
    <property type="evidence" value="ECO:0007669"/>
    <property type="project" value="UniProtKB-SubCell"/>
</dbReference>
<feature type="compositionally biased region" description="Basic and acidic residues" evidence="6">
    <location>
        <begin position="71"/>
        <end position="90"/>
    </location>
</feature>
<feature type="transmembrane region" description="Helical" evidence="7">
    <location>
        <begin position="49"/>
        <end position="68"/>
    </location>
</feature>
<evidence type="ECO:0000256" key="1">
    <source>
        <dbReference type="ARBA" id="ARBA00004370"/>
    </source>
</evidence>
<name>A0A6C1E9B0_SACPS</name>
<keyword evidence="4 7" id="KW-1133">Transmembrane helix</keyword>
<dbReference type="Pfam" id="PF01679">
    <property type="entry name" value="Pmp3"/>
    <property type="match status" value="1"/>
</dbReference>
<proteinExistence type="inferred from homology"/>
<dbReference type="AlphaFoldDB" id="A0A6C1E9B0"/>
<dbReference type="InterPro" id="IPR000612">
    <property type="entry name" value="PMP3"/>
</dbReference>
<accession>A0A6C1E9B0</accession>
<keyword evidence="3 7" id="KW-0812">Transmembrane</keyword>
<evidence type="ECO:0000256" key="7">
    <source>
        <dbReference type="SAM" id="Phobius"/>
    </source>
</evidence>
<gene>
    <name evidence="8" type="primary">SNA3_2</name>
    <name evidence="8" type="ORF">GRS66_008576</name>
</gene>
<protein>
    <submittedName>
        <fullName evidence="8">MVB sorting of proteins to the vacuole</fullName>
    </submittedName>
</protein>
<evidence type="ECO:0000256" key="3">
    <source>
        <dbReference type="ARBA" id="ARBA00022692"/>
    </source>
</evidence>